<dbReference type="EMBL" id="FOEE01000002">
    <property type="protein sequence ID" value="SEO59911.1"/>
    <property type="molecule type" value="Genomic_DNA"/>
</dbReference>
<reference evidence="2" key="1">
    <citation type="submission" date="2016-10" db="EMBL/GenBank/DDBJ databases">
        <authorList>
            <person name="Varghese N."/>
            <person name="Submissions S."/>
        </authorList>
    </citation>
    <scope>NUCLEOTIDE SEQUENCE [LARGE SCALE GENOMIC DNA]</scope>
    <source>
        <strain evidence="2">DSM 45413</strain>
    </source>
</reference>
<keyword evidence="2" id="KW-1185">Reference proteome</keyword>
<proteinExistence type="predicted"/>
<dbReference type="RefSeq" id="WP_091940602.1">
    <property type="nucleotide sequence ID" value="NZ_FOEE01000002.1"/>
</dbReference>
<protein>
    <submittedName>
        <fullName evidence="1">Uncharacterized protein</fullName>
    </submittedName>
</protein>
<evidence type="ECO:0000313" key="1">
    <source>
        <dbReference type="EMBL" id="SEO59911.1"/>
    </source>
</evidence>
<dbReference type="AlphaFoldDB" id="A0A1H8R0X9"/>
<sequence length="199" mass="22472">MSDPTVPTRDDADAKAWFYLDHRHDIETWAALRVEGRQLLDKHLVGVATQLEELAEELDVELESNDLDSGSWPRAGLRRPVWQHNGTADVSVVIQWERARLLTPGSNEWPYVAVRLPADAVDEERRRQISEAMRPVRAQLKGSSGRTFPFWRYVQPPSGALNPDALIRDVLIAFRELWDTAAPALDALHTAAAQPVQRP</sequence>
<gene>
    <name evidence="1" type="ORF">SAMN05660991_00924</name>
</gene>
<organism evidence="1 2">
    <name type="scientific">Trujillonella endophytica</name>
    <dbReference type="NCBI Taxonomy" id="673521"/>
    <lineage>
        <taxon>Bacteria</taxon>
        <taxon>Bacillati</taxon>
        <taxon>Actinomycetota</taxon>
        <taxon>Actinomycetes</taxon>
        <taxon>Geodermatophilales</taxon>
        <taxon>Geodermatophilaceae</taxon>
        <taxon>Trujillonella</taxon>
    </lineage>
</organism>
<evidence type="ECO:0000313" key="2">
    <source>
        <dbReference type="Proteomes" id="UP000198960"/>
    </source>
</evidence>
<name>A0A1H8R0X9_9ACTN</name>
<dbReference type="OrthoDB" id="5182983at2"/>
<accession>A0A1H8R0X9</accession>
<dbReference type="STRING" id="673521.SAMN05660991_00924"/>
<dbReference type="Proteomes" id="UP000198960">
    <property type="component" value="Unassembled WGS sequence"/>
</dbReference>